<comment type="caution">
    <text evidence="8">The sequence shown here is derived from an EMBL/GenBank/DDBJ whole genome shotgun (WGS) entry which is preliminary data.</text>
</comment>
<feature type="transmembrane region" description="Helical" evidence="6">
    <location>
        <begin position="17"/>
        <end position="38"/>
    </location>
</feature>
<keyword evidence="4" id="KW-0732">Signal</keyword>
<keyword evidence="3" id="KW-0479">Metal-binding</keyword>
<evidence type="ECO:0000256" key="1">
    <source>
        <dbReference type="ARBA" id="ARBA00004196"/>
    </source>
</evidence>
<keyword evidence="6" id="KW-1133">Transmembrane helix</keyword>
<dbReference type="SUPFAM" id="SSF50814">
    <property type="entry name" value="Lipocalins"/>
    <property type="match status" value="1"/>
</dbReference>
<keyword evidence="2" id="KW-0813">Transport</keyword>
<organism evidence="8 9">
    <name type="scientific">Bifidobacterium pseudolongum subsp. globosum</name>
    <dbReference type="NCBI Taxonomy" id="1690"/>
    <lineage>
        <taxon>Bacteria</taxon>
        <taxon>Bacillati</taxon>
        <taxon>Actinomycetota</taxon>
        <taxon>Actinomycetes</taxon>
        <taxon>Bifidobacteriales</taxon>
        <taxon>Bifidobacteriaceae</taxon>
        <taxon>Bifidobacterium</taxon>
    </lineage>
</organism>
<accession>A0A2N3R606</accession>
<dbReference type="GO" id="GO:0008270">
    <property type="term" value="F:zinc ion binding"/>
    <property type="evidence" value="ECO:0007669"/>
    <property type="project" value="InterPro"/>
</dbReference>
<evidence type="ECO:0000256" key="5">
    <source>
        <dbReference type="ARBA" id="ARBA00022833"/>
    </source>
</evidence>
<dbReference type="Gene3D" id="3.40.50.1980">
    <property type="entry name" value="Nitrogenase molybdenum iron protein domain"/>
    <property type="match status" value="1"/>
</dbReference>
<keyword evidence="5" id="KW-0862">Zinc</keyword>
<keyword evidence="6" id="KW-0812">Transmembrane</keyword>
<dbReference type="GO" id="GO:0007155">
    <property type="term" value="P:cell adhesion"/>
    <property type="evidence" value="ECO:0007669"/>
    <property type="project" value="InterPro"/>
</dbReference>
<dbReference type="Pfam" id="PF09223">
    <property type="entry name" value="ZinT"/>
    <property type="match status" value="1"/>
</dbReference>
<keyword evidence="6" id="KW-0472">Membrane</keyword>
<dbReference type="Proteomes" id="UP000233762">
    <property type="component" value="Unassembled WGS sequence"/>
</dbReference>
<reference evidence="8 9" key="1">
    <citation type="submission" date="2017-10" db="EMBL/GenBank/DDBJ databases">
        <title>Bifidobacterium genomics.</title>
        <authorList>
            <person name="Lugli G.A."/>
            <person name="Milani C."/>
            <person name="Mancabelli L."/>
        </authorList>
    </citation>
    <scope>NUCLEOTIDE SEQUENCE [LARGE SCALE GENOMIC DNA]</scope>
    <source>
        <strain evidence="8 9">1520B</strain>
    </source>
</reference>
<dbReference type="InterPro" id="IPR006129">
    <property type="entry name" value="AdhesinB"/>
</dbReference>
<evidence type="ECO:0000256" key="2">
    <source>
        <dbReference type="ARBA" id="ARBA00022448"/>
    </source>
</evidence>
<gene>
    <name evidence="8" type="ORF">CQR50_0021</name>
</gene>
<evidence type="ECO:0000313" key="9">
    <source>
        <dbReference type="Proteomes" id="UP000233762"/>
    </source>
</evidence>
<dbReference type="AlphaFoldDB" id="A0A2N3R606"/>
<dbReference type="InterPro" id="IPR012674">
    <property type="entry name" value="Calycin"/>
</dbReference>
<dbReference type="InterPro" id="IPR015304">
    <property type="entry name" value="ZinT_dom"/>
</dbReference>
<dbReference type="PRINTS" id="PR00691">
    <property type="entry name" value="ADHESINB"/>
</dbReference>
<dbReference type="RefSeq" id="WP_101398053.1">
    <property type="nucleotide sequence ID" value="NZ_PCHH01000001.1"/>
</dbReference>
<dbReference type="PANTHER" id="PTHR42953">
    <property type="entry name" value="HIGH-AFFINITY ZINC UPTAKE SYSTEM PROTEIN ZNUA-RELATED"/>
    <property type="match status" value="1"/>
</dbReference>
<evidence type="ECO:0000256" key="3">
    <source>
        <dbReference type="ARBA" id="ARBA00022723"/>
    </source>
</evidence>
<sequence length="520" mass="56158">MPAPNNTEHTRHSPLHLLLAFIAGMAICGLIVGGIALLHPQSANSTAPVALGSGQPDSCDVTFNVVASVNQWGSLAQQLGGSCAAVTSLINSTSADPHDYEPTPADLAKLSRADIVVLNGAGYDGWAEKAQLDANRQHIVNVASLMGVTADDHDHANDEEHAGHHHHSGRNPHLWFSPTAVLKASEAMTGAYIDRAGDASTTATTIRRHANAWNADYAEYAALVNKARANGVQRNYVATESIISHLLEYIGAVDKTPAAYTNAVNNEAEPSPADLKSALATVSGHDVDMLVINPQEMSGFAEKLNAAARDSHKTIVSVTEQLPENRATLLDWLTAITHQVLADDPANGWFLTQDVHDRSIDDYAGQWRSVYPLLTTGKLDKVMEAKAATGDKSADEYREYYETGYRSEVESIVIDGDSMTFMGNGGNVTAAYRYDGYRILDYSKGNRGVRYLFTAVGDVPDGAPKVVQFSDHGIAPGKAAHFHIFIGDSHDEVAKEMEHWPTYYPSSMSDDEIVREMLAH</sequence>
<dbReference type="EMBL" id="PCHH01000001">
    <property type="protein sequence ID" value="PKV04767.1"/>
    <property type="molecule type" value="Genomic_DNA"/>
</dbReference>
<feature type="domain" description="ZinT" evidence="7">
    <location>
        <begin position="346"/>
        <end position="520"/>
    </location>
</feature>
<dbReference type="GO" id="GO:0030313">
    <property type="term" value="C:cell envelope"/>
    <property type="evidence" value="ECO:0007669"/>
    <property type="project" value="UniProtKB-SubCell"/>
</dbReference>
<dbReference type="InterPro" id="IPR050492">
    <property type="entry name" value="Bact_metal-bind_prot9"/>
</dbReference>
<dbReference type="SUPFAM" id="SSF53807">
    <property type="entry name" value="Helical backbone' metal receptor"/>
    <property type="match status" value="1"/>
</dbReference>
<evidence type="ECO:0000256" key="6">
    <source>
        <dbReference type="SAM" id="Phobius"/>
    </source>
</evidence>
<comment type="subcellular location">
    <subcellularLocation>
        <location evidence="1">Cell envelope</location>
    </subcellularLocation>
</comment>
<proteinExistence type="predicted"/>
<dbReference type="GO" id="GO:0030001">
    <property type="term" value="P:metal ion transport"/>
    <property type="evidence" value="ECO:0007669"/>
    <property type="project" value="InterPro"/>
</dbReference>
<evidence type="ECO:0000259" key="7">
    <source>
        <dbReference type="Pfam" id="PF09223"/>
    </source>
</evidence>
<protein>
    <submittedName>
        <fullName evidence="8">ABC transporter substrate-binding protein</fullName>
    </submittedName>
</protein>
<name>A0A2N3R606_9BIFI</name>
<dbReference type="Pfam" id="PF01297">
    <property type="entry name" value="ZnuA"/>
    <property type="match status" value="1"/>
</dbReference>
<dbReference type="Gene3D" id="2.40.128.20">
    <property type="match status" value="1"/>
</dbReference>
<evidence type="ECO:0000256" key="4">
    <source>
        <dbReference type="ARBA" id="ARBA00022729"/>
    </source>
</evidence>
<evidence type="ECO:0000313" key="8">
    <source>
        <dbReference type="EMBL" id="PKV04767.1"/>
    </source>
</evidence>
<dbReference type="PANTHER" id="PTHR42953:SF1">
    <property type="entry name" value="METAL-BINDING PROTEIN HI_0362-RELATED"/>
    <property type="match status" value="1"/>
</dbReference>
<dbReference type="InterPro" id="IPR006127">
    <property type="entry name" value="ZnuA-like"/>
</dbReference>